<evidence type="ECO:0000256" key="4">
    <source>
        <dbReference type="ARBA" id="ARBA00023015"/>
    </source>
</evidence>
<dbReference type="InterPro" id="IPR001487">
    <property type="entry name" value="Bromodomain"/>
</dbReference>
<proteinExistence type="predicted"/>
<organism evidence="11 12">
    <name type="scientific">Trichoglossum hirsutum</name>
    <dbReference type="NCBI Taxonomy" id="265104"/>
    <lineage>
        <taxon>Eukaryota</taxon>
        <taxon>Fungi</taxon>
        <taxon>Dikarya</taxon>
        <taxon>Ascomycota</taxon>
        <taxon>Pezizomycotina</taxon>
        <taxon>Geoglossomycetes</taxon>
        <taxon>Geoglossales</taxon>
        <taxon>Geoglossaceae</taxon>
        <taxon>Trichoglossum</taxon>
    </lineage>
</organism>
<evidence type="ECO:0000256" key="5">
    <source>
        <dbReference type="ARBA" id="ARBA00023117"/>
    </source>
</evidence>
<dbReference type="Proteomes" id="UP000750711">
    <property type="component" value="Unassembled WGS sequence"/>
</dbReference>
<evidence type="ECO:0000256" key="3">
    <source>
        <dbReference type="ARBA" id="ARBA00022853"/>
    </source>
</evidence>
<feature type="compositionally biased region" description="Low complexity" evidence="9">
    <location>
        <begin position="20"/>
        <end position="31"/>
    </location>
</feature>
<dbReference type="CDD" id="cd04369">
    <property type="entry name" value="Bromodomain"/>
    <property type="match status" value="1"/>
</dbReference>
<sequence>MPAAGATKSPSPIPTTETNAPEAGGAEGESAISEEAWRAMDTILKNIYAYRDQEGHDVSKIFHRRVNKRANPDYYDVIKEPMAMSVIKSNVSSRIYRTFAEFVRDFALVYNRPQSQAYEDALALK</sequence>
<keyword evidence="7" id="KW-0539">Nucleus</keyword>
<dbReference type="AlphaFoldDB" id="A0A9P8I6K2"/>
<protein>
    <recommendedName>
        <fullName evidence="10">Bromo domain-containing protein</fullName>
    </recommendedName>
</protein>
<evidence type="ECO:0000256" key="6">
    <source>
        <dbReference type="ARBA" id="ARBA00023163"/>
    </source>
</evidence>
<dbReference type="InterPro" id="IPR037382">
    <property type="entry name" value="Rsc/polybromo"/>
</dbReference>
<feature type="region of interest" description="Disordered" evidence="9">
    <location>
        <begin position="1"/>
        <end position="31"/>
    </location>
</feature>
<dbReference type="SMART" id="SM00297">
    <property type="entry name" value="BROMO"/>
    <property type="match status" value="1"/>
</dbReference>
<name>A0A9P8I6K2_9PEZI</name>
<feature type="domain" description="Bromo" evidence="10">
    <location>
        <begin position="54"/>
        <end position="124"/>
    </location>
</feature>
<evidence type="ECO:0000313" key="12">
    <source>
        <dbReference type="Proteomes" id="UP000750711"/>
    </source>
</evidence>
<dbReference type="GO" id="GO:0003682">
    <property type="term" value="F:chromatin binding"/>
    <property type="evidence" value="ECO:0007669"/>
    <property type="project" value="TreeGrafter"/>
</dbReference>
<dbReference type="Gene3D" id="1.20.920.10">
    <property type="entry name" value="Bromodomain-like"/>
    <property type="match status" value="1"/>
</dbReference>
<dbReference type="GO" id="GO:0016586">
    <property type="term" value="C:RSC-type complex"/>
    <property type="evidence" value="ECO:0007669"/>
    <property type="project" value="InterPro"/>
</dbReference>
<gene>
    <name evidence="11" type="ORF">GP486_008581</name>
</gene>
<accession>A0A9P8I6K2</accession>
<reference evidence="11" key="1">
    <citation type="submission" date="2021-03" db="EMBL/GenBank/DDBJ databases">
        <title>Comparative genomics and phylogenomic investigation of the class Geoglossomycetes provide insights into ecological specialization and systematics.</title>
        <authorList>
            <person name="Melie T."/>
            <person name="Pirro S."/>
            <person name="Miller A.N."/>
            <person name="Quandt A."/>
        </authorList>
    </citation>
    <scope>NUCLEOTIDE SEQUENCE</scope>
    <source>
        <strain evidence="11">CAQ_001_2017</strain>
    </source>
</reference>
<evidence type="ECO:0000256" key="9">
    <source>
        <dbReference type="SAM" id="MobiDB-lite"/>
    </source>
</evidence>
<evidence type="ECO:0000256" key="1">
    <source>
        <dbReference type="ARBA" id="ARBA00004123"/>
    </source>
</evidence>
<dbReference type="Pfam" id="PF00439">
    <property type="entry name" value="Bromodomain"/>
    <property type="match status" value="1"/>
</dbReference>
<dbReference type="PANTHER" id="PTHR16062">
    <property type="entry name" value="SWI/SNF-RELATED"/>
    <property type="match status" value="1"/>
</dbReference>
<feature type="compositionally biased region" description="Polar residues" evidence="9">
    <location>
        <begin position="8"/>
        <end position="19"/>
    </location>
</feature>
<keyword evidence="3" id="KW-0156">Chromatin regulator</keyword>
<dbReference type="EMBL" id="JAGHQM010003507">
    <property type="protein sequence ID" value="KAH0543386.1"/>
    <property type="molecule type" value="Genomic_DNA"/>
</dbReference>
<dbReference type="PROSITE" id="PS50014">
    <property type="entry name" value="BROMODOMAIN_2"/>
    <property type="match status" value="1"/>
</dbReference>
<keyword evidence="4" id="KW-0805">Transcription regulation</keyword>
<comment type="caution">
    <text evidence="11">The sequence shown here is derived from an EMBL/GenBank/DDBJ whole genome shotgun (WGS) entry which is preliminary data.</text>
</comment>
<evidence type="ECO:0000259" key="10">
    <source>
        <dbReference type="PROSITE" id="PS50014"/>
    </source>
</evidence>
<dbReference type="SUPFAM" id="SSF47370">
    <property type="entry name" value="Bromodomain"/>
    <property type="match status" value="1"/>
</dbReference>
<comment type="subcellular location">
    <subcellularLocation>
        <location evidence="1">Nucleus</location>
    </subcellularLocation>
</comment>
<evidence type="ECO:0000256" key="7">
    <source>
        <dbReference type="ARBA" id="ARBA00023242"/>
    </source>
</evidence>
<feature type="non-terminal residue" evidence="11">
    <location>
        <position position="125"/>
    </location>
</feature>
<dbReference type="GO" id="GO:0006368">
    <property type="term" value="P:transcription elongation by RNA polymerase II"/>
    <property type="evidence" value="ECO:0007669"/>
    <property type="project" value="TreeGrafter"/>
</dbReference>
<dbReference type="PANTHER" id="PTHR16062:SF19">
    <property type="entry name" value="PROTEIN POLYBROMO-1"/>
    <property type="match status" value="1"/>
</dbReference>
<evidence type="ECO:0000256" key="8">
    <source>
        <dbReference type="PROSITE-ProRule" id="PRU00035"/>
    </source>
</evidence>
<keyword evidence="5 8" id="KW-0103">Bromodomain</keyword>
<keyword evidence="2" id="KW-0677">Repeat</keyword>
<dbReference type="InterPro" id="IPR036427">
    <property type="entry name" value="Bromodomain-like_sf"/>
</dbReference>
<dbReference type="PRINTS" id="PR00503">
    <property type="entry name" value="BROMODOMAIN"/>
</dbReference>
<evidence type="ECO:0000313" key="11">
    <source>
        <dbReference type="EMBL" id="KAH0543386.1"/>
    </source>
</evidence>
<dbReference type="GO" id="GO:0006338">
    <property type="term" value="P:chromatin remodeling"/>
    <property type="evidence" value="ECO:0007669"/>
    <property type="project" value="InterPro"/>
</dbReference>
<evidence type="ECO:0000256" key="2">
    <source>
        <dbReference type="ARBA" id="ARBA00022737"/>
    </source>
</evidence>
<keyword evidence="12" id="KW-1185">Reference proteome</keyword>
<keyword evidence="6" id="KW-0804">Transcription</keyword>